<proteinExistence type="predicted"/>
<protein>
    <submittedName>
        <fullName evidence="2">Uncharacterized protein</fullName>
    </submittedName>
</protein>
<comment type="caution">
    <text evidence="2">The sequence shown here is derived from an EMBL/GenBank/DDBJ whole genome shotgun (WGS) entry which is preliminary data.</text>
</comment>
<sequence length="411" mass="45641">MWALKSALAQDRSEWIQRMYARVTKPGPVEVKRLCFGAGGMIAGVTVCYIALCLLGFVVLGRLCEYAVLRKYLGVCGPEAGSAPIDVYSSVLANFSKVLVHHDAYVDLSRNFSITFVGTGALSGALQLPATKRNYIETTRCLVEEYGTQLAEARDAVRGFHFSLHTGGHRIESTTDMLVDYYMGDVSGKMAYVWELLGNPHDSALEYLESEFLECVNATLQIFDKMQGNADNAKAKSDQLGLLLGRLADSAQYGLSVIQDDREKRQWEGSVYAHVPCQWTNFCGLLRRPRPIRLAHDVESCLDILNKTTKHSNKAGAALGSIRAVHDGNTNTIRKATQALGGLLTGANKTMEPHRKSHKKALVMEWKRGRRQLRKCLSDISAIRDSFESYYRDAKPLKQPPPSFEFPTLSI</sequence>
<reference evidence="2 3" key="1">
    <citation type="submission" date="2023-01" db="EMBL/GenBank/DDBJ databases">
        <title>Analysis of 21 Apiospora genomes using comparative genomics revels a genus with tremendous synthesis potential of carbohydrate active enzymes and secondary metabolites.</title>
        <authorList>
            <person name="Sorensen T."/>
        </authorList>
    </citation>
    <scope>NUCLEOTIDE SEQUENCE [LARGE SCALE GENOMIC DNA]</scope>
    <source>
        <strain evidence="2 3">CBS 83171</strain>
    </source>
</reference>
<dbReference type="EMBL" id="JAQQWM010000003">
    <property type="protein sequence ID" value="KAK8071563.1"/>
    <property type="molecule type" value="Genomic_DNA"/>
</dbReference>
<keyword evidence="1" id="KW-0812">Transmembrane</keyword>
<keyword evidence="3" id="KW-1185">Reference proteome</keyword>
<accession>A0ABR1VJZ3</accession>
<organism evidence="2 3">
    <name type="scientific">Apiospora saccharicola</name>
    <dbReference type="NCBI Taxonomy" id="335842"/>
    <lineage>
        <taxon>Eukaryota</taxon>
        <taxon>Fungi</taxon>
        <taxon>Dikarya</taxon>
        <taxon>Ascomycota</taxon>
        <taxon>Pezizomycotina</taxon>
        <taxon>Sordariomycetes</taxon>
        <taxon>Xylariomycetidae</taxon>
        <taxon>Amphisphaeriales</taxon>
        <taxon>Apiosporaceae</taxon>
        <taxon>Apiospora</taxon>
    </lineage>
</organism>
<name>A0ABR1VJZ3_9PEZI</name>
<evidence type="ECO:0000313" key="3">
    <source>
        <dbReference type="Proteomes" id="UP001446871"/>
    </source>
</evidence>
<keyword evidence="1" id="KW-1133">Transmembrane helix</keyword>
<feature type="transmembrane region" description="Helical" evidence="1">
    <location>
        <begin position="34"/>
        <end position="60"/>
    </location>
</feature>
<keyword evidence="1" id="KW-0472">Membrane</keyword>
<evidence type="ECO:0000256" key="1">
    <source>
        <dbReference type="SAM" id="Phobius"/>
    </source>
</evidence>
<evidence type="ECO:0000313" key="2">
    <source>
        <dbReference type="EMBL" id="KAK8071563.1"/>
    </source>
</evidence>
<gene>
    <name evidence="2" type="ORF">PG996_004911</name>
</gene>
<dbReference type="Proteomes" id="UP001446871">
    <property type="component" value="Unassembled WGS sequence"/>
</dbReference>